<organism evidence="2 3">
    <name type="scientific">Amycolatopsis nalaikhensis</name>
    <dbReference type="NCBI Taxonomy" id="715472"/>
    <lineage>
        <taxon>Bacteria</taxon>
        <taxon>Bacillati</taxon>
        <taxon>Actinomycetota</taxon>
        <taxon>Actinomycetes</taxon>
        <taxon>Pseudonocardiales</taxon>
        <taxon>Pseudonocardiaceae</taxon>
        <taxon>Amycolatopsis</taxon>
    </lineage>
</organism>
<sequence>MSEDGSFTDFPLEIRRRVASYVAMTRPTGIPEVSQHGSEGSEYSEGTEGSETSERSETTETSENSETSEMMERYAARFR</sequence>
<feature type="compositionally biased region" description="Low complexity" evidence="1">
    <location>
        <begin position="37"/>
        <end position="50"/>
    </location>
</feature>
<evidence type="ECO:0000313" key="2">
    <source>
        <dbReference type="EMBL" id="WIV57200.1"/>
    </source>
</evidence>
<evidence type="ECO:0000313" key="3">
    <source>
        <dbReference type="Proteomes" id="UP001227101"/>
    </source>
</evidence>
<feature type="compositionally biased region" description="Low complexity" evidence="1">
    <location>
        <begin position="59"/>
        <end position="68"/>
    </location>
</feature>
<dbReference type="Proteomes" id="UP001227101">
    <property type="component" value="Chromosome"/>
</dbReference>
<dbReference type="RefSeq" id="WP_285454433.1">
    <property type="nucleotide sequence ID" value="NZ_CP127173.1"/>
</dbReference>
<feature type="compositionally biased region" description="Basic and acidic residues" evidence="1">
    <location>
        <begin position="70"/>
        <end position="79"/>
    </location>
</feature>
<feature type="region of interest" description="Disordered" evidence="1">
    <location>
        <begin position="26"/>
        <end position="79"/>
    </location>
</feature>
<reference evidence="2 3" key="1">
    <citation type="submission" date="2023-06" db="EMBL/GenBank/DDBJ databases">
        <authorList>
            <person name="Oyuntsetseg B."/>
            <person name="Kim S.B."/>
        </authorList>
    </citation>
    <scope>NUCLEOTIDE SEQUENCE [LARGE SCALE GENOMIC DNA]</scope>
    <source>
        <strain evidence="2 3">2-2</strain>
    </source>
</reference>
<accession>A0ABY8XNG4</accession>
<evidence type="ECO:0000256" key="1">
    <source>
        <dbReference type="SAM" id="MobiDB-lite"/>
    </source>
</evidence>
<gene>
    <name evidence="2" type="ORF">QP939_00395</name>
</gene>
<proteinExistence type="predicted"/>
<keyword evidence="3" id="KW-1185">Reference proteome</keyword>
<dbReference type="EMBL" id="CP127173">
    <property type="protein sequence ID" value="WIV57200.1"/>
    <property type="molecule type" value="Genomic_DNA"/>
</dbReference>
<protein>
    <submittedName>
        <fullName evidence="2">Uncharacterized protein</fullName>
    </submittedName>
</protein>
<name>A0ABY8XNG4_9PSEU</name>